<keyword evidence="3" id="KW-1185">Reference proteome</keyword>
<evidence type="ECO:0000313" key="2">
    <source>
        <dbReference type="EMBL" id="ANS69592.1"/>
    </source>
</evidence>
<feature type="compositionally biased region" description="Acidic residues" evidence="1">
    <location>
        <begin position="329"/>
        <end position="343"/>
    </location>
</feature>
<feature type="compositionally biased region" description="Pro residues" evidence="1">
    <location>
        <begin position="256"/>
        <end position="269"/>
    </location>
</feature>
<feature type="compositionally biased region" description="Low complexity" evidence="1">
    <location>
        <begin position="283"/>
        <end position="292"/>
    </location>
</feature>
<feature type="compositionally biased region" description="Pro residues" evidence="1">
    <location>
        <begin position="294"/>
        <end position="316"/>
    </location>
</feature>
<name>A0A1B1MMH6_STRLN</name>
<feature type="region of interest" description="Disordered" evidence="1">
    <location>
        <begin position="26"/>
        <end position="90"/>
    </location>
</feature>
<protein>
    <submittedName>
        <fullName evidence="2">Uncharacterized protein</fullName>
    </submittedName>
</protein>
<feature type="compositionally biased region" description="Basic and acidic residues" evidence="1">
    <location>
        <begin position="26"/>
        <end position="37"/>
    </location>
</feature>
<dbReference type="STRING" id="1915.SLINC_7368"/>
<sequence length="387" mass="40480">MRSPTGTLVTACTLSAALLVAGCGADEGRHSESRGEPSGDLLLQPVAAPGPNPFTESTATSTAAPAPVTRTQQPAQPGETTTRSLSGGTPGLYGGIARVGSCDVERQIDRLTRDRDRARAFARVQGISQASVPDHLRGLAPVVLRADTRVTGHGYRAGRTSAHHAVLQAGTAVLVDHRGVPRVRCACGNPLTPAAPMRDGHGTSGRPWAGYRPAQVIVVAPTARAVTDITIIDSVDHNWIERRIGHDVRHDRMVPDPQPAGPTRTPTPTPSYDGDHRPTDTVPATPLTTDAPEPTEPPQPIEPAEPESPLPPPDVPAEPDTGTARPDEPAYEEPDTESPDSFEPDTSPDSFEADDIGPEAVPETPDPPDGGGLIPDAPADTDIALDS</sequence>
<dbReference type="InterPro" id="IPR046704">
    <property type="entry name" value="DUF6777"/>
</dbReference>
<feature type="region of interest" description="Disordered" evidence="1">
    <location>
        <begin position="249"/>
        <end position="387"/>
    </location>
</feature>
<feature type="compositionally biased region" description="Polar residues" evidence="1">
    <location>
        <begin position="72"/>
        <end position="87"/>
    </location>
</feature>
<dbReference type="PATRIC" id="fig|1915.4.peg.8107"/>
<evidence type="ECO:0000313" key="3">
    <source>
        <dbReference type="Proteomes" id="UP000092598"/>
    </source>
</evidence>
<dbReference type="KEGG" id="sls:SLINC_7368"/>
<dbReference type="Pfam" id="PF20568">
    <property type="entry name" value="DUF6777"/>
    <property type="match status" value="1"/>
</dbReference>
<dbReference type="EMBL" id="CP016438">
    <property type="protein sequence ID" value="ANS69592.1"/>
    <property type="molecule type" value="Genomic_DNA"/>
</dbReference>
<dbReference type="Proteomes" id="UP000092598">
    <property type="component" value="Chromosome"/>
</dbReference>
<feature type="compositionally biased region" description="Low complexity" evidence="1">
    <location>
        <begin position="55"/>
        <end position="71"/>
    </location>
</feature>
<dbReference type="RefSeq" id="WP_067443138.1">
    <property type="nucleotide sequence ID" value="NZ_CP016438.1"/>
</dbReference>
<dbReference type="AlphaFoldDB" id="A0A1B1MMH6"/>
<dbReference type="OrthoDB" id="4655582at2"/>
<proteinExistence type="predicted"/>
<dbReference type="PROSITE" id="PS51257">
    <property type="entry name" value="PROKAR_LIPOPROTEIN"/>
    <property type="match status" value="1"/>
</dbReference>
<reference evidence="2 3" key="1">
    <citation type="submission" date="2016-07" db="EMBL/GenBank/DDBJ databases">
        <title>Enhancement of antibiotic productionsby engineered nitrateutilization in actinobacteria.</title>
        <authorList>
            <person name="Meng S.C."/>
        </authorList>
    </citation>
    <scope>NUCLEOTIDE SEQUENCE [LARGE SCALE GENOMIC DNA]</scope>
    <source>
        <strain evidence="2 3">NRRL 2936</strain>
    </source>
</reference>
<accession>A0A1B1MMH6</accession>
<evidence type="ECO:0000256" key="1">
    <source>
        <dbReference type="SAM" id="MobiDB-lite"/>
    </source>
</evidence>
<organism evidence="2 3">
    <name type="scientific">Streptomyces lincolnensis</name>
    <dbReference type="NCBI Taxonomy" id="1915"/>
    <lineage>
        <taxon>Bacteria</taxon>
        <taxon>Bacillati</taxon>
        <taxon>Actinomycetota</taxon>
        <taxon>Actinomycetes</taxon>
        <taxon>Kitasatosporales</taxon>
        <taxon>Streptomycetaceae</taxon>
        <taxon>Streptomyces</taxon>
    </lineage>
</organism>
<gene>
    <name evidence="2" type="ORF">SLINC_7368</name>
</gene>